<gene>
    <name evidence="1" type="ORF">OHV25_19155</name>
</gene>
<organism evidence="1">
    <name type="scientific">Streptomyces sp. NBC_00060</name>
    <dbReference type="NCBI Taxonomy" id="2975636"/>
    <lineage>
        <taxon>Bacteria</taxon>
        <taxon>Bacillati</taxon>
        <taxon>Actinomycetota</taxon>
        <taxon>Actinomycetes</taxon>
        <taxon>Kitasatosporales</taxon>
        <taxon>Streptomycetaceae</taxon>
        <taxon>Streptomyces</taxon>
    </lineage>
</organism>
<accession>A0AAU2H0C8</accession>
<proteinExistence type="predicted"/>
<evidence type="ECO:0000313" key="1">
    <source>
        <dbReference type="EMBL" id="WTU41550.1"/>
    </source>
</evidence>
<dbReference type="SUPFAM" id="SSF53474">
    <property type="entry name" value="alpha/beta-Hydrolases"/>
    <property type="match status" value="1"/>
</dbReference>
<name>A0AAU2H0C8_9ACTN</name>
<evidence type="ECO:0008006" key="2">
    <source>
        <dbReference type="Google" id="ProtNLM"/>
    </source>
</evidence>
<dbReference type="AlphaFoldDB" id="A0AAU2H0C8"/>
<dbReference type="InterPro" id="IPR029058">
    <property type="entry name" value="AB_hydrolase_fold"/>
</dbReference>
<protein>
    <recommendedName>
        <fullName evidence="2">Alpha/beta hydrolase</fullName>
    </recommendedName>
</protein>
<reference evidence="1" key="1">
    <citation type="submission" date="2022-10" db="EMBL/GenBank/DDBJ databases">
        <title>The complete genomes of actinobacterial strains from the NBC collection.</title>
        <authorList>
            <person name="Joergensen T.S."/>
            <person name="Alvarez Arevalo M."/>
            <person name="Sterndorff E.B."/>
            <person name="Faurdal D."/>
            <person name="Vuksanovic O."/>
            <person name="Mourched A.-S."/>
            <person name="Charusanti P."/>
            <person name="Shaw S."/>
            <person name="Blin K."/>
            <person name="Weber T."/>
        </authorList>
    </citation>
    <scope>NUCLEOTIDE SEQUENCE</scope>
    <source>
        <strain evidence="1">NBC_00060</strain>
    </source>
</reference>
<sequence length="108" mass="11311">MPIVSIADAQIHYERAGTGRPLVLVHEGGIGTPPVPYAAVGLARGHTLITPHLSPTTESLAEDQLIAVIEDMGEGRVELLGIAKGSPLAESVASRRPDLVSRLILMTA</sequence>
<dbReference type="EMBL" id="CP108253">
    <property type="protein sequence ID" value="WTU41550.1"/>
    <property type="molecule type" value="Genomic_DNA"/>
</dbReference>
<dbReference type="Gene3D" id="3.40.50.1820">
    <property type="entry name" value="alpha/beta hydrolase"/>
    <property type="match status" value="1"/>
</dbReference>